<feature type="transmembrane region" description="Helical" evidence="9">
    <location>
        <begin position="247"/>
        <end position="274"/>
    </location>
</feature>
<keyword evidence="3 9" id="KW-0812">Transmembrane</keyword>
<keyword evidence="7 9" id="KW-0675">Receptor</keyword>
<accession>A0A8S1AIC6</accession>
<comment type="caution">
    <text evidence="9">Lacks conserved residue(s) required for the propagation of feature annotation.</text>
</comment>
<evidence type="ECO:0000313" key="10">
    <source>
        <dbReference type="EMBL" id="CAB3246075.1"/>
    </source>
</evidence>
<protein>
    <recommendedName>
        <fullName evidence="9">Odorant receptor</fullName>
    </recommendedName>
</protein>
<evidence type="ECO:0000256" key="2">
    <source>
        <dbReference type="ARBA" id="ARBA00022606"/>
    </source>
</evidence>
<comment type="similarity">
    <text evidence="9">Belongs to the insect chemoreceptor superfamily. Heteromeric odorant receptor channel (TC 1.A.69) family.</text>
</comment>
<keyword evidence="6 9" id="KW-0472">Membrane</keyword>
<name>A0A8S1AIC6_ARCPL</name>
<keyword evidence="5 9" id="KW-1133">Transmembrane helix</keyword>
<dbReference type="GO" id="GO:0007165">
    <property type="term" value="P:signal transduction"/>
    <property type="evidence" value="ECO:0007669"/>
    <property type="project" value="UniProtKB-KW"/>
</dbReference>
<sequence>MIMSSIHIVYTKEDFDEMFVIPKRVLSLVGIRMTHNISDLQDKCWSLLYWLEMTNILVFLPTEFLSMVVTAINATSFREGAKMFRMIPCFGTVVLSVFKSMKIKTNRTTFENIHHELREMWKTGRVTEEEHRIISPVSKQLNYIIKGVMVIWSNIAWDMLFCVYIAHVTIQFKLLSERVRGLIYVRVDQQLVASYPLAKVRQETTEDDNDVPNGTLQNEWEMAQQRELVNIVKTHHKLIRLTADMEAMFSLVLLVNFINSTTIICFCGFCCVLLEKWNEIAYKSFFVTALSQTWFLCWFGQKLIDSSLGLSQALYECGWYSGCKKTKNSILIMLVRSQNCARVTTHGFSTVSLASYTTIIKTSWSYFTLLYNFYTK</sequence>
<evidence type="ECO:0000256" key="1">
    <source>
        <dbReference type="ARBA" id="ARBA00004141"/>
    </source>
</evidence>
<evidence type="ECO:0000256" key="4">
    <source>
        <dbReference type="ARBA" id="ARBA00022725"/>
    </source>
</evidence>
<evidence type="ECO:0000313" key="11">
    <source>
        <dbReference type="Proteomes" id="UP000494256"/>
    </source>
</evidence>
<dbReference type="PANTHER" id="PTHR21137:SF44">
    <property type="entry name" value="ODORANT RECEPTOR 13A-RELATED"/>
    <property type="match status" value="1"/>
</dbReference>
<dbReference type="GO" id="GO:0005549">
    <property type="term" value="F:odorant binding"/>
    <property type="evidence" value="ECO:0007669"/>
    <property type="project" value="InterPro"/>
</dbReference>
<evidence type="ECO:0000256" key="8">
    <source>
        <dbReference type="ARBA" id="ARBA00023224"/>
    </source>
</evidence>
<comment type="subcellular location">
    <subcellularLocation>
        <location evidence="9">Cell membrane</location>
        <topology evidence="9">Multi-pass membrane protein</topology>
    </subcellularLocation>
    <subcellularLocation>
        <location evidence="1">Membrane</location>
        <topology evidence="1">Multi-pass membrane protein</topology>
    </subcellularLocation>
</comment>
<evidence type="ECO:0000256" key="9">
    <source>
        <dbReference type="RuleBase" id="RU351113"/>
    </source>
</evidence>
<evidence type="ECO:0000256" key="5">
    <source>
        <dbReference type="ARBA" id="ARBA00022989"/>
    </source>
</evidence>
<evidence type="ECO:0000256" key="7">
    <source>
        <dbReference type="ARBA" id="ARBA00023170"/>
    </source>
</evidence>
<keyword evidence="8 9" id="KW-0807">Transducer</keyword>
<feature type="transmembrane region" description="Helical" evidence="9">
    <location>
        <begin position="56"/>
        <end position="77"/>
    </location>
</feature>
<organism evidence="10 11">
    <name type="scientific">Arctia plantaginis</name>
    <name type="common">Wood tiger moth</name>
    <name type="synonym">Phalaena plantaginis</name>
    <dbReference type="NCBI Taxonomy" id="874455"/>
    <lineage>
        <taxon>Eukaryota</taxon>
        <taxon>Metazoa</taxon>
        <taxon>Ecdysozoa</taxon>
        <taxon>Arthropoda</taxon>
        <taxon>Hexapoda</taxon>
        <taxon>Insecta</taxon>
        <taxon>Pterygota</taxon>
        <taxon>Neoptera</taxon>
        <taxon>Endopterygota</taxon>
        <taxon>Lepidoptera</taxon>
        <taxon>Glossata</taxon>
        <taxon>Ditrysia</taxon>
        <taxon>Noctuoidea</taxon>
        <taxon>Erebidae</taxon>
        <taxon>Arctiinae</taxon>
        <taxon>Arctia</taxon>
    </lineage>
</organism>
<dbReference type="GO" id="GO:0005886">
    <property type="term" value="C:plasma membrane"/>
    <property type="evidence" value="ECO:0007669"/>
    <property type="project" value="UniProtKB-SubCell"/>
</dbReference>
<keyword evidence="2 9" id="KW-0716">Sensory transduction</keyword>
<dbReference type="InterPro" id="IPR004117">
    <property type="entry name" value="7tm6_olfct_rcpt"/>
</dbReference>
<evidence type="ECO:0000256" key="3">
    <source>
        <dbReference type="ARBA" id="ARBA00022692"/>
    </source>
</evidence>
<reference evidence="10 11" key="1">
    <citation type="submission" date="2020-04" db="EMBL/GenBank/DDBJ databases">
        <authorList>
            <person name="Wallbank WR R."/>
            <person name="Pardo Diaz C."/>
            <person name="Kozak K."/>
            <person name="Martin S."/>
            <person name="Jiggins C."/>
            <person name="Moest M."/>
            <person name="Warren A I."/>
            <person name="Byers J.R.P. K."/>
            <person name="Montejo-Kovacevich G."/>
            <person name="Yen C E."/>
        </authorList>
    </citation>
    <scope>NUCLEOTIDE SEQUENCE [LARGE SCALE GENOMIC DNA]</scope>
</reference>
<comment type="caution">
    <text evidence="10">The sequence shown here is derived from an EMBL/GenBank/DDBJ whole genome shotgun (WGS) entry which is preliminary data.</text>
</comment>
<dbReference type="OrthoDB" id="418358at2759"/>
<dbReference type="Pfam" id="PF02949">
    <property type="entry name" value="7tm_6"/>
    <property type="match status" value="1"/>
</dbReference>
<proteinExistence type="inferred from homology"/>
<dbReference type="EMBL" id="CADEBD010000327">
    <property type="protein sequence ID" value="CAB3246075.1"/>
    <property type="molecule type" value="Genomic_DNA"/>
</dbReference>
<keyword evidence="4 9" id="KW-0552">Olfaction</keyword>
<dbReference type="AlphaFoldDB" id="A0A8S1AIC6"/>
<dbReference type="Proteomes" id="UP000494256">
    <property type="component" value="Unassembled WGS sequence"/>
</dbReference>
<gene>
    <name evidence="10" type="ORF">APLA_LOCUS11360</name>
</gene>
<dbReference type="GO" id="GO:0004984">
    <property type="term" value="F:olfactory receptor activity"/>
    <property type="evidence" value="ECO:0007669"/>
    <property type="project" value="InterPro"/>
</dbReference>
<dbReference type="PANTHER" id="PTHR21137">
    <property type="entry name" value="ODORANT RECEPTOR"/>
    <property type="match status" value="1"/>
</dbReference>
<evidence type="ECO:0000256" key="6">
    <source>
        <dbReference type="ARBA" id="ARBA00023136"/>
    </source>
</evidence>
<feature type="transmembrane region" description="Helical" evidence="9">
    <location>
        <begin position="143"/>
        <end position="166"/>
    </location>
</feature>